<sequence>MFKTSGPTEEQMKQASFTYWFFGSGWSDKLPPGEQHNKSPDKMVIVRCDGPDAGYVTTSACAISAALTLLYESDKIPLGGGAFTTAAAFKKTNIYERLKKGGAFTTAAAFKKTNIYERLKKFGITFKVVENMA</sequence>
<dbReference type="GO" id="GO:0005811">
    <property type="term" value="C:lipid droplet"/>
    <property type="evidence" value="ECO:0007669"/>
    <property type="project" value="TreeGrafter"/>
</dbReference>
<reference evidence="2" key="1">
    <citation type="submission" date="2017-02" db="UniProtKB">
        <authorList>
            <consortium name="WormBaseParasite"/>
        </authorList>
    </citation>
    <scope>IDENTIFICATION</scope>
</reference>
<evidence type="ECO:0000313" key="2">
    <source>
        <dbReference type="WBParaSite" id="ALUE_0001490801-mRNA-1"/>
    </source>
</evidence>
<evidence type="ECO:0000313" key="1">
    <source>
        <dbReference type="Proteomes" id="UP000036681"/>
    </source>
</evidence>
<dbReference type="PANTHER" id="PTHR12286:SF5">
    <property type="entry name" value="SACCHAROPINE DEHYDROGENASE-LIKE OXIDOREDUCTASE"/>
    <property type="match status" value="1"/>
</dbReference>
<name>A0A0M3IB68_ASCLU</name>
<dbReference type="Proteomes" id="UP000036681">
    <property type="component" value="Unplaced"/>
</dbReference>
<keyword evidence="1" id="KW-1185">Reference proteome</keyword>
<protein>
    <submittedName>
        <fullName evidence="2">Peptidase_S8 domain-containing protein</fullName>
    </submittedName>
</protein>
<dbReference type="GO" id="GO:0009247">
    <property type="term" value="P:glycolipid biosynthetic process"/>
    <property type="evidence" value="ECO:0007669"/>
    <property type="project" value="TreeGrafter"/>
</dbReference>
<accession>A0A0M3IB68</accession>
<proteinExistence type="predicted"/>
<dbReference type="GO" id="GO:0005886">
    <property type="term" value="C:plasma membrane"/>
    <property type="evidence" value="ECO:0007669"/>
    <property type="project" value="TreeGrafter"/>
</dbReference>
<dbReference type="GO" id="GO:0005739">
    <property type="term" value="C:mitochondrion"/>
    <property type="evidence" value="ECO:0007669"/>
    <property type="project" value="TreeGrafter"/>
</dbReference>
<dbReference type="AlphaFoldDB" id="A0A0M3IB68"/>
<dbReference type="InterPro" id="IPR051276">
    <property type="entry name" value="Saccharopine_DH-like_oxidrdct"/>
</dbReference>
<organism evidence="1 2">
    <name type="scientific">Ascaris lumbricoides</name>
    <name type="common">Giant roundworm</name>
    <dbReference type="NCBI Taxonomy" id="6252"/>
    <lineage>
        <taxon>Eukaryota</taxon>
        <taxon>Metazoa</taxon>
        <taxon>Ecdysozoa</taxon>
        <taxon>Nematoda</taxon>
        <taxon>Chromadorea</taxon>
        <taxon>Rhabditida</taxon>
        <taxon>Spirurina</taxon>
        <taxon>Ascaridomorpha</taxon>
        <taxon>Ascaridoidea</taxon>
        <taxon>Ascarididae</taxon>
        <taxon>Ascaris</taxon>
    </lineage>
</organism>
<dbReference type="PANTHER" id="PTHR12286">
    <property type="entry name" value="SACCHAROPINE DEHYDROGENASE-LIKE OXIDOREDUCTASE"/>
    <property type="match status" value="1"/>
</dbReference>
<dbReference type="WBParaSite" id="ALUE_0001490801-mRNA-1">
    <property type="protein sequence ID" value="ALUE_0001490801-mRNA-1"/>
    <property type="gene ID" value="ALUE_0001490801"/>
</dbReference>